<evidence type="ECO:0000313" key="3">
    <source>
        <dbReference type="EnsemblPlants" id="MELO3C030032.2.1"/>
    </source>
</evidence>
<sequence>MKKEKGEVRTRTSDRLRAAGITEPEDTMVEGSGSKRDSLITSKKRGRNEPPKEDAIVSKSQVYRRKYEKKKQEEIKEKKRNYKRSLIATLSNLHGIMLFCIYFGGGGLRVVEESMDHGIDQVLIYASV</sequence>
<dbReference type="AlphaFoldDB" id="A0A9I9E7X6"/>
<keyword evidence="2" id="KW-0812">Transmembrane</keyword>
<evidence type="ECO:0000256" key="2">
    <source>
        <dbReference type="SAM" id="Phobius"/>
    </source>
</evidence>
<accession>A0A9I9E7X6</accession>
<evidence type="ECO:0000256" key="1">
    <source>
        <dbReference type="SAM" id="MobiDB-lite"/>
    </source>
</evidence>
<keyword evidence="2" id="KW-0472">Membrane</keyword>
<feature type="transmembrane region" description="Helical" evidence="2">
    <location>
        <begin position="86"/>
        <end position="105"/>
    </location>
</feature>
<name>A0A9I9E7X6_CUCME</name>
<dbReference type="Gramene" id="MELO3C030032.2.1">
    <property type="protein sequence ID" value="MELO3C030032.2.1"/>
    <property type="gene ID" value="MELO3C030032.2"/>
</dbReference>
<dbReference type="EnsemblPlants" id="MELO3C030032.2.1">
    <property type="protein sequence ID" value="MELO3C030032.2.1"/>
    <property type="gene ID" value="MELO3C030032.2"/>
</dbReference>
<organism evidence="3">
    <name type="scientific">Cucumis melo</name>
    <name type="common">Muskmelon</name>
    <dbReference type="NCBI Taxonomy" id="3656"/>
    <lineage>
        <taxon>Eukaryota</taxon>
        <taxon>Viridiplantae</taxon>
        <taxon>Streptophyta</taxon>
        <taxon>Embryophyta</taxon>
        <taxon>Tracheophyta</taxon>
        <taxon>Spermatophyta</taxon>
        <taxon>Magnoliopsida</taxon>
        <taxon>eudicotyledons</taxon>
        <taxon>Gunneridae</taxon>
        <taxon>Pentapetalae</taxon>
        <taxon>rosids</taxon>
        <taxon>fabids</taxon>
        <taxon>Cucurbitales</taxon>
        <taxon>Cucurbitaceae</taxon>
        <taxon>Benincaseae</taxon>
        <taxon>Cucumis</taxon>
    </lineage>
</organism>
<feature type="compositionally biased region" description="Basic and acidic residues" evidence="1">
    <location>
        <begin position="47"/>
        <end position="56"/>
    </location>
</feature>
<proteinExistence type="predicted"/>
<reference evidence="3" key="1">
    <citation type="submission" date="2023-03" db="UniProtKB">
        <authorList>
            <consortium name="EnsemblPlants"/>
        </authorList>
    </citation>
    <scope>IDENTIFICATION</scope>
</reference>
<feature type="region of interest" description="Disordered" evidence="1">
    <location>
        <begin position="1"/>
        <end position="62"/>
    </location>
</feature>
<protein>
    <submittedName>
        <fullName evidence="3">Uncharacterized protein</fullName>
    </submittedName>
</protein>
<feature type="compositionally biased region" description="Basic and acidic residues" evidence="1">
    <location>
        <begin position="1"/>
        <end position="17"/>
    </location>
</feature>
<keyword evidence="2" id="KW-1133">Transmembrane helix</keyword>